<dbReference type="Proteomes" id="UP001593833">
    <property type="component" value="Unassembled WGS sequence"/>
</dbReference>
<dbReference type="EMBL" id="JBHPKH010000042">
    <property type="protein sequence ID" value="MFC1572823.1"/>
    <property type="molecule type" value="Genomic_DNA"/>
</dbReference>
<sequence length="192" mass="20908">MSKCCDFINYSRWKRLVGSVFPKLALALALTALYLTTHVELVSASETQRLDNASPFTLVGLPSGSQAIIPTAHSVVAVTPNELIFLDLTGNRLSSHPLSTDNGDEVHLSESGQFAIVHSRFLERLTVLDVTGQTIRTIEAPGRYSYAAISDAGIVAMGFEASMDFPNPVNWHISGRSVGEFRKLPVRYADLS</sequence>
<evidence type="ECO:0000313" key="1">
    <source>
        <dbReference type="EMBL" id="MFC1572823.1"/>
    </source>
</evidence>
<keyword evidence="2" id="KW-1185">Reference proteome</keyword>
<reference evidence="1 2" key="1">
    <citation type="submission" date="2024-09" db="EMBL/GenBank/DDBJ databases">
        <authorList>
            <person name="D'Angelo T."/>
        </authorList>
    </citation>
    <scope>NUCLEOTIDE SEQUENCE [LARGE SCALE GENOMIC DNA]</scope>
    <source>
        <strain evidence="1">SAG AM-320-E07</strain>
    </source>
</reference>
<comment type="caution">
    <text evidence="1">The sequence shown here is derived from an EMBL/GenBank/DDBJ whole genome shotgun (WGS) entry which is preliminary data.</text>
</comment>
<gene>
    <name evidence="1" type="ORF">ACFL6M_04410</name>
</gene>
<organism evidence="1 2">
    <name type="scientific">Eiseniibacteriota bacterium</name>
    <dbReference type="NCBI Taxonomy" id="2212470"/>
    <lineage>
        <taxon>Bacteria</taxon>
        <taxon>Candidatus Eiseniibacteriota</taxon>
    </lineage>
</organism>
<name>A0ABV6YKG1_UNCEI</name>
<proteinExistence type="predicted"/>
<feature type="non-terminal residue" evidence="1">
    <location>
        <position position="192"/>
    </location>
</feature>
<evidence type="ECO:0008006" key="3">
    <source>
        <dbReference type="Google" id="ProtNLM"/>
    </source>
</evidence>
<protein>
    <recommendedName>
        <fullName evidence="3">6-bladed beta-propeller</fullName>
    </recommendedName>
</protein>
<accession>A0ABV6YKG1</accession>
<evidence type="ECO:0000313" key="2">
    <source>
        <dbReference type="Proteomes" id="UP001593833"/>
    </source>
</evidence>